<dbReference type="SUPFAM" id="SSF52058">
    <property type="entry name" value="L domain-like"/>
    <property type="match status" value="2"/>
</dbReference>
<keyword evidence="1" id="KW-0433">Leucine-rich repeat</keyword>
<protein>
    <submittedName>
        <fullName evidence="8">Uncharacterized protein</fullName>
    </submittedName>
</protein>
<dbReference type="PROSITE" id="PS50240">
    <property type="entry name" value="TRYPSIN_DOM"/>
    <property type="match status" value="1"/>
</dbReference>
<dbReference type="InterPro" id="IPR000436">
    <property type="entry name" value="Sushi_SCR_CCP_dom"/>
</dbReference>
<dbReference type="OrthoDB" id="17912at2759"/>
<dbReference type="Pfam" id="PF00084">
    <property type="entry name" value="Sushi"/>
    <property type="match status" value="1"/>
</dbReference>
<dbReference type="InterPro" id="IPR018114">
    <property type="entry name" value="TRYPSIN_HIS"/>
</dbReference>
<dbReference type="Pfam" id="PF00089">
    <property type="entry name" value="Trypsin"/>
    <property type="match status" value="1"/>
</dbReference>
<dbReference type="GO" id="GO:0004252">
    <property type="term" value="F:serine-type endopeptidase activity"/>
    <property type="evidence" value="ECO:0007669"/>
    <property type="project" value="InterPro"/>
</dbReference>
<keyword evidence="9" id="KW-1185">Reference proteome</keyword>
<feature type="disulfide bond" evidence="4">
    <location>
        <begin position="505"/>
        <end position="532"/>
    </location>
</feature>
<evidence type="ECO:0000256" key="5">
    <source>
        <dbReference type="RuleBase" id="RU363034"/>
    </source>
</evidence>
<dbReference type="SUPFAM" id="SSF50494">
    <property type="entry name" value="Trypsin-like serine proteases"/>
    <property type="match status" value="1"/>
</dbReference>
<dbReference type="InterPro" id="IPR032675">
    <property type="entry name" value="LRR_dom_sf"/>
</dbReference>
<evidence type="ECO:0000256" key="2">
    <source>
        <dbReference type="ARBA" id="ARBA00022737"/>
    </source>
</evidence>
<dbReference type="InterPro" id="IPR033116">
    <property type="entry name" value="TRYPSIN_SER"/>
</dbReference>
<dbReference type="CDD" id="cd00190">
    <property type="entry name" value="Tryp_SPc"/>
    <property type="match status" value="1"/>
</dbReference>
<evidence type="ECO:0000259" key="6">
    <source>
        <dbReference type="PROSITE" id="PS50240"/>
    </source>
</evidence>
<dbReference type="PANTHER" id="PTHR24366">
    <property type="entry name" value="IG(IMMUNOGLOBULIN) AND LRR(LEUCINE RICH REPEAT) DOMAINS"/>
    <property type="match status" value="1"/>
</dbReference>
<feature type="domain" description="Sushi" evidence="7">
    <location>
        <begin position="475"/>
        <end position="534"/>
    </location>
</feature>
<dbReference type="SMART" id="SM00032">
    <property type="entry name" value="CCP"/>
    <property type="match status" value="1"/>
</dbReference>
<evidence type="ECO:0000256" key="4">
    <source>
        <dbReference type="PROSITE-ProRule" id="PRU00302"/>
    </source>
</evidence>
<keyword evidence="3 4" id="KW-1015">Disulfide bond</keyword>
<dbReference type="PANTHER" id="PTHR24366:SF96">
    <property type="entry name" value="LEUCINE RICH REPEAT CONTAINING 53"/>
    <property type="match status" value="1"/>
</dbReference>
<organism evidence="8">
    <name type="scientific">Darwinula stevensoni</name>
    <dbReference type="NCBI Taxonomy" id="69355"/>
    <lineage>
        <taxon>Eukaryota</taxon>
        <taxon>Metazoa</taxon>
        <taxon>Ecdysozoa</taxon>
        <taxon>Arthropoda</taxon>
        <taxon>Crustacea</taxon>
        <taxon>Oligostraca</taxon>
        <taxon>Ostracoda</taxon>
        <taxon>Podocopa</taxon>
        <taxon>Podocopida</taxon>
        <taxon>Darwinulocopina</taxon>
        <taxon>Darwinuloidea</taxon>
        <taxon>Darwinulidae</taxon>
        <taxon>Darwinula</taxon>
    </lineage>
</organism>
<gene>
    <name evidence="8" type="ORF">DSTB1V02_LOCUS215</name>
</gene>
<keyword evidence="5" id="KW-0378">Hydrolase</keyword>
<dbReference type="PROSITE" id="PS51450">
    <property type="entry name" value="LRR"/>
    <property type="match status" value="4"/>
</dbReference>
<dbReference type="Pfam" id="PF00560">
    <property type="entry name" value="LRR_1"/>
    <property type="match status" value="1"/>
</dbReference>
<keyword evidence="5" id="KW-0645">Protease</keyword>
<dbReference type="EMBL" id="CAJPEV010000013">
    <property type="protein sequence ID" value="CAG0878697.1"/>
    <property type="molecule type" value="Genomic_DNA"/>
</dbReference>
<dbReference type="Pfam" id="PF13855">
    <property type="entry name" value="LRR_8"/>
    <property type="match status" value="1"/>
</dbReference>
<evidence type="ECO:0000259" key="7">
    <source>
        <dbReference type="PROSITE" id="PS50923"/>
    </source>
</evidence>
<dbReference type="Gene3D" id="2.10.70.10">
    <property type="entry name" value="Complement Module, domain 1"/>
    <property type="match status" value="1"/>
</dbReference>
<accession>A0A7R8ZXL5</accession>
<dbReference type="SUPFAM" id="SSF57535">
    <property type="entry name" value="Complement control module/SCR domain"/>
    <property type="match status" value="1"/>
</dbReference>
<dbReference type="InterPro" id="IPR043504">
    <property type="entry name" value="Peptidase_S1_PA_chymotrypsin"/>
</dbReference>
<proteinExistence type="predicted"/>
<dbReference type="InterPro" id="IPR001254">
    <property type="entry name" value="Trypsin_dom"/>
</dbReference>
<keyword evidence="5" id="KW-0720">Serine protease</keyword>
<dbReference type="CDD" id="cd00033">
    <property type="entry name" value="CCP"/>
    <property type="match status" value="1"/>
</dbReference>
<evidence type="ECO:0000313" key="8">
    <source>
        <dbReference type="EMBL" id="CAD7240183.1"/>
    </source>
</evidence>
<dbReference type="PROSITE" id="PS50923">
    <property type="entry name" value="SUSHI"/>
    <property type="match status" value="1"/>
</dbReference>
<dbReference type="Gene3D" id="2.40.10.10">
    <property type="entry name" value="Trypsin-like serine proteases"/>
    <property type="match status" value="1"/>
</dbReference>
<dbReference type="PROSITE" id="PS00135">
    <property type="entry name" value="TRYPSIN_SER"/>
    <property type="match status" value="1"/>
</dbReference>
<dbReference type="Proteomes" id="UP000677054">
    <property type="component" value="Unassembled WGS sequence"/>
</dbReference>
<keyword evidence="4" id="KW-0768">Sushi</keyword>
<sequence>MFPSSERLMNLTIKNSRLREFPFEYLSILHHLNVLNLDENNIETVPALQSGSIETLNLKHNKITRVVEIGWVTPNLKNLYLSFNSLASVPVLNINSLEILDLSSNNITSVEDNGWITLNLREVYLQSNSLTSVPAFKGGSIETLSLSFNKISRVDVNGWATPNLKNLDLSSNLLTSVPALKIDSLLVLSLSSNRIGRVDGKEWATLNLRKLYLMSNPLVSLSALQIDRLEILSISFNKVTRVDENGWATPNLKKLYLHNYWMTPNADLESNNLGRLNFKSNKTMKADEAGWLAPNGNKRDIRRNPLLKFPSSVITSLEKLEEFSCSFCNFGPTLSGGLLKFQSNSLKMVSLQDADISKLEPEAITGLRTDTNVDLSWNNISTIDERIFRPILEKISSGLGLLDIQYNPIKCDCNLAWLAFAPVLLSKVEGTCENGTDLKDLDLCPPLPPLTLIPPSTAPAAFQDPFSSLLLLPVVGLHREDETGNKTECFRGGKYRTGSVVKYFCARYYVLRGPRFRTCGENEEWTGPAPFCEPECGMKMQVDTGGWRPVHTARGREAPIGEWPWMVAIYDNHEFVKDIICGGALIGERWVLTAAHCVVDYNPFQVRDKDDYLVYLGKHYRNDSKDDGFVQIRKVAKIIPNMENKRFKFRSDLALLKLNQSVKLTNGVQVVCLPTKEYQSRSNLLHGVKGWLAGWGEDASNFPSEFLREVLLSVHARPSCENQVGKVAGKIPELTDKLFCAGHQPYPEPSREHETVCIGDSGSPMTFQADTKQETSPWVVEGILSHTYAKEKQKCSEMVHGQFGIFITVHKFIDWIKETMEKNAE</sequence>
<name>A0A7R8ZXL5_9CRUS</name>
<dbReference type="PROSITE" id="PS00134">
    <property type="entry name" value="TRYPSIN_HIS"/>
    <property type="match status" value="1"/>
</dbReference>
<feature type="domain" description="Peptidase S1" evidence="6">
    <location>
        <begin position="552"/>
        <end position="821"/>
    </location>
</feature>
<dbReference type="InterPro" id="IPR001611">
    <property type="entry name" value="Leu-rich_rpt"/>
</dbReference>
<dbReference type="GO" id="GO:0006508">
    <property type="term" value="P:proteolysis"/>
    <property type="evidence" value="ECO:0007669"/>
    <property type="project" value="UniProtKB-KW"/>
</dbReference>
<dbReference type="AlphaFoldDB" id="A0A7R8ZXL5"/>
<dbReference type="PRINTS" id="PR00722">
    <property type="entry name" value="CHYMOTRYPSIN"/>
</dbReference>
<dbReference type="InterPro" id="IPR009003">
    <property type="entry name" value="Peptidase_S1_PA"/>
</dbReference>
<dbReference type="InterPro" id="IPR035976">
    <property type="entry name" value="Sushi/SCR/CCP_sf"/>
</dbReference>
<evidence type="ECO:0000256" key="3">
    <source>
        <dbReference type="ARBA" id="ARBA00023157"/>
    </source>
</evidence>
<dbReference type="SMART" id="SM00364">
    <property type="entry name" value="LRR_BAC"/>
    <property type="match status" value="7"/>
</dbReference>
<dbReference type="SMART" id="SM00369">
    <property type="entry name" value="LRR_TYP"/>
    <property type="match status" value="6"/>
</dbReference>
<dbReference type="EMBL" id="LR899530">
    <property type="protein sequence ID" value="CAD7240183.1"/>
    <property type="molecule type" value="Genomic_DNA"/>
</dbReference>
<dbReference type="SMART" id="SM00020">
    <property type="entry name" value="Tryp_SPc"/>
    <property type="match status" value="1"/>
</dbReference>
<keyword evidence="2" id="KW-0677">Repeat</keyword>
<dbReference type="InterPro" id="IPR001314">
    <property type="entry name" value="Peptidase_S1A"/>
</dbReference>
<dbReference type="InterPro" id="IPR003591">
    <property type="entry name" value="Leu-rich_rpt_typical-subtyp"/>
</dbReference>
<comment type="caution">
    <text evidence="4">Lacks conserved residue(s) required for the propagation of feature annotation.</text>
</comment>
<evidence type="ECO:0000313" key="9">
    <source>
        <dbReference type="Proteomes" id="UP000677054"/>
    </source>
</evidence>
<reference evidence="8" key="1">
    <citation type="submission" date="2020-11" db="EMBL/GenBank/DDBJ databases">
        <authorList>
            <person name="Tran Van P."/>
        </authorList>
    </citation>
    <scope>NUCLEOTIDE SEQUENCE</scope>
</reference>
<dbReference type="Gene3D" id="3.80.10.10">
    <property type="entry name" value="Ribonuclease Inhibitor"/>
    <property type="match status" value="2"/>
</dbReference>
<evidence type="ECO:0000256" key="1">
    <source>
        <dbReference type="ARBA" id="ARBA00022614"/>
    </source>
</evidence>